<dbReference type="AlphaFoldDB" id="A0A7Y0DXC8"/>
<protein>
    <submittedName>
        <fullName evidence="9">ABC transporter ATP-binding protein</fullName>
    </submittedName>
</protein>
<evidence type="ECO:0000256" key="1">
    <source>
        <dbReference type="ARBA" id="ARBA00004417"/>
    </source>
</evidence>
<evidence type="ECO:0000313" key="10">
    <source>
        <dbReference type="Proteomes" id="UP000539372"/>
    </source>
</evidence>
<dbReference type="NCBIfam" id="TIGR01727">
    <property type="entry name" value="oligo_HPY"/>
    <property type="match status" value="1"/>
</dbReference>
<dbReference type="InterPro" id="IPR003593">
    <property type="entry name" value="AAA+_ATPase"/>
</dbReference>
<dbReference type="PANTHER" id="PTHR43297">
    <property type="entry name" value="OLIGOPEPTIDE TRANSPORT ATP-BINDING PROTEIN APPD"/>
    <property type="match status" value="1"/>
</dbReference>
<gene>
    <name evidence="9" type="ORF">HH303_02580</name>
</gene>
<dbReference type="FunFam" id="3.40.50.300:FF:000016">
    <property type="entry name" value="Oligopeptide ABC transporter ATP-binding component"/>
    <property type="match status" value="1"/>
</dbReference>
<accession>A0A7Y0DXC8</accession>
<dbReference type="EMBL" id="JABBNT010000001">
    <property type="protein sequence ID" value="NMM43348.1"/>
    <property type="molecule type" value="Genomic_DNA"/>
</dbReference>
<feature type="domain" description="ABC transporter" evidence="8">
    <location>
        <begin position="6"/>
        <end position="255"/>
    </location>
</feature>
<comment type="subcellular location">
    <subcellularLocation>
        <location evidence="1">Cell inner membrane</location>
        <topology evidence="1">Peripheral membrane protein</topology>
    </subcellularLocation>
</comment>
<dbReference type="GO" id="GO:0055085">
    <property type="term" value="P:transmembrane transport"/>
    <property type="evidence" value="ECO:0007669"/>
    <property type="project" value="UniProtKB-ARBA"/>
</dbReference>
<keyword evidence="10" id="KW-1185">Reference proteome</keyword>
<reference evidence="9 10" key="1">
    <citation type="submission" date="2020-04" db="EMBL/GenBank/DDBJ databases">
        <title>Rhodospirillaceae bacterium KN72 isolated from deep sea.</title>
        <authorList>
            <person name="Zhang D.-C."/>
        </authorList>
    </citation>
    <scope>NUCLEOTIDE SEQUENCE [LARGE SCALE GENOMIC DNA]</scope>
    <source>
        <strain evidence="9 10">KN72</strain>
    </source>
</reference>
<dbReference type="PROSITE" id="PS50893">
    <property type="entry name" value="ABC_TRANSPORTER_2"/>
    <property type="match status" value="1"/>
</dbReference>
<organism evidence="9 10">
    <name type="scientific">Pacificispira spongiicola</name>
    <dbReference type="NCBI Taxonomy" id="2729598"/>
    <lineage>
        <taxon>Bacteria</taxon>
        <taxon>Pseudomonadati</taxon>
        <taxon>Pseudomonadota</taxon>
        <taxon>Alphaproteobacteria</taxon>
        <taxon>Rhodospirillales</taxon>
        <taxon>Rhodospirillaceae</taxon>
        <taxon>Pacificispira</taxon>
    </lineage>
</organism>
<dbReference type="PROSITE" id="PS00211">
    <property type="entry name" value="ABC_TRANSPORTER_1"/>
    <property type="match status" value="1"/>
</dbReference>
<dbReference type="Pfam" id="PF08352">
    <property type="entry name" value="oligo_HPY"/>
    <property type="match status" value="1"/>
</dbReference>
<dbReference type="SMART" id="SM00382">
    <property type="entry name" value="AAA"/>
    <property type="match status" value="1"/>
</dbReference>
<keyword evidence="6 9" id="KW-0067">ATP-binding</keyword>
<dbReference type="InterPro" id="IPR017871">
    <property type="entry name" value="ABC_transporter-like_CS"/>
</dbReference>
<dbReference type="GO" id="GO:0015833">
    <property type="term" value="P:peptide transport"/>
    <property type="evidence" value="ECO:0007669"/>
    <property type="project" value="InterPro"/>
</dbReference>
<keyword evidence="3" id="KW-0813">Transport</keyword>
<keyword evidence="7" id="KW-0472">Membrane</keyword>
<dbReference type="Pfam" id="PF00005">
    <property type="entry name" value="ABC_tran"/>
    <property type="match status" value="1"/>
</dbReference>
<evidence type="ECO:0000256" key="7">
    <source>
        <dbReference type="ARBA" id="ARBA00023136"/>
    </source>
</evidence>
<evidence type="ECO:0000256" key="5">
    <source>
        <dbReference type="ARBA" id="ARBA00022741"/>
    </source>
</evidence>
<sequence length="322" mass="34638">MTTPLLTVENLTLNYRTGGDPVQALRGVSLTARAGEVLGIVGESGCGKSTLAATLMGLAGTNAEITDGAVSFRGENILTAREETRRKLRGKHIAMVFQDPMTAFNPVLTIGAQLVDFQHNSGTPKRQRHSAARDMLDRVGIPDPDICMGRFPHELSGGMRQRAAIAAALLMQPEILIADEPTTALDVTMEAQIIHLLRNLQSDYDGAIIIVTHQLGVIAQLCDRVVVMYAGQVVEEADVDTLFHAPRHPYTKALIACDPASLSIKEKRLPTIGGRPPDLAHPPAGCAFADRCAQVEPICRTAAPPRVEIGPDHIAKCHEAWS</sequence>
<evidence type="ECO:0000256" key="4">
    <source>
        <dbReference type="ARBA" id="ARBA00022475"/>
    </source>
</evidence>
<proteinExistence type="inferred from homology"/>
<dbReference type="InterPro" id="IPR013563">
    <property type="entry name" value="Oligopep_ABC_C"/>
</dbReference>
<dbReference type="SUPFAM" id="SSF52540">
    <property type="entry name" value="P-loop containing nucleoside triphosphate hydrolases"/>
    <property type="match status" value="1"/>
</dbReference>
<dbReference type="Gene3D" id="3.40.50.300">
    <property type="entry name" value="P-loop containing nucleotide triphosphate hydrolases"/>
    <property type="match status" value="1"/>
</dbReference>
<name>A0A7Y0DXC8_9PROT</name>
<dbReference type="InterPro" id="IPR003439">
    <property type="entry name" value="ABC_transporter-like_ATP-bd"/>
</dbReference>
<dbReference type="InterPro" id="IPR027417">
    <property type="entry name" value="P-loop_NTPase"/>
</dbReference>
<evidence type="ECO:0000313" key="9">
    <source>
        <dbReference type="EMBL" id="NMM43348.1"/>
    </source>
</evidence>
<dbReference type="PANTHER" id="PTHR43297:SF2">
    <property type="entry name" value="DIPEPTIDE TRANSPORT ATP-BINDING PROTEIN DPPD"/>
    <property type="match status" value="1"/>
</dbReference>
<comment type="similarity">
    <text evidence="2">Belongs to the ABC transporter superfamily.</text>
</comment>
<dbReference type="RefSeq" id="WP_169623632.1">
    <property type="nucleotide sequence ID" value="NZ_JABBNT010000001.1"/>
</dbReference>
<evidence type="ECO:0000256" key="2">
    <source>
        <dbReference type="ARBA" id="ARBA00005417"/>
    </source>
</evidence>
<dbReference type="GO" id="GO:0005886">
    <property type="term" value="C:plasma membrane"/>
    <property type="evidence" value="ECO:0007669"/>
    <property type="project" value="UniProtKB-SubCell"/>
</dbReference>
<dbReference type="GO" id="GO:0005524">
    <property type="term" value="F:ATP binding"/>
    <property type="evidence" value="ECO:0007669"/>
    <property type="project" value="UniProtKB-KW"/>
</dbReference>
<keyword evidence="4" id="KW-1003">Cell membrane</keyword>
<keyword evidence="5" id="KW-0547">Nucleotide-binding</keyword>
<dbReference type="Proteomes" id="UP000539372">
    <property type="component" value="Unassembled WGS sequence"/>
</dbReference>
<dbReference type="InterPro" id="IPR050388">
    <property type="entry name" value="ABC_Ni/Peptide_Import"/>
</dbReference>
<evidence type="ECO:0000259" key="8">
    <source>
        <dbReference type="PROSITE" id="PS50893"/>
    </source>
</evidence>
<dbReference type="GO" id="GO:0016887">
    <property type="term" value="F:ATP hydrolysis activity"/>
    <property type="evidence" value="ECO:0007669"/>
    <property type="project" value="InterPro"/>
</dbReference>
<evidence type="ECO:0000256" key="6">
    <source>
        <dbReference type="ARBA" id="ARBA00022840"/>
    </source>
</evidence>
<dbReference type="CDD" id="cd03257">
    <property type="entry name" value="ABC_NikE_OppD_transporters"/>
    <property type="match status" value="1"/>
</dbReference>
<comment type="caution">
    <text evidence="9">The sequence shown here is derived from an EMBL/GenBank/DDBJ whole genome shotgun (WGS) entry which is preliminary data.</text>
</comment>
<evidence type="ECO:0000256" key="3">
    <source>
        <dbReference type="ARBA" id="ARBA00022448"/>
    </source>
</evidence>